<evidence type="ECO:0000256" key="1">
    <source>
        <dbReference type="SAM" id="MobiDB-lite"/>
    </source>
</evidence>
<feature type="compositionally biased region" description="Low complexity" evidence="1">
    <location>
        <begin position="56"/>
        <end position="65"/>
    </location>
</feature>
<feature type="compositionally biased region" description="Polar residues" evidence="1">
    <location>
        <begin position="46"/>
        <end position="55"/>
    </location>
</feature>
<sequence length="227" mass="26591">MTNSKNSEEKINVQEINEYLDDFLQTSQPTYDPTTTETIAKESSGFRHTSPYQTPSTNSNNSNSINSSKYNNLTNSFREFFNDPLIFIQKFEKKSVSISTNKTNNTLEHDSYNKENLVNTLNDENLNKIDSRKQQHIRNREMIKDLGQGYMDRKKEIYDASLINCAEIHSELTNCFRNGSLKEKLTWCNDARTKFWNSYNKTDEENEEILNKADIRFQQELTSNFEK</sequence>
<dbReference type="OrthoDB" id="2103031at2759"/>
<dbReference type="AlphaFoldDB" id="A0A9N9G911"/>
<reference evidence="2" key="1">
    <citation type="submission" date="2021-06" db="EMBL/GenBank/DDBJ databases">
        <authorList>
            <person name="Kallberg Y."/>
            <person name="Tangrot J."/>
            <person name="Rosling A."/>
        </authorList>
    </citation>
    <scope>NUCLEOTIDE SEQUENCE</scope>
    <source>
        <strain evidence="2">AZ414A</strain>
    </source>
</reference>
<accession>A0A9N9G911</accession>
<keyword evidence="3" id="KW-1185">Reference proteome</keyword>
<proteinExistence type="predicted"/>
<evidence type="ECO:0000313" key="2">
    <source>
        <dbReference type="EMBL" id="CAG8585801.1"/>
    </source>
</evidence>
<dbReference type="Proteomes" id="UP000789706">
    <property type="component" value="Unassembled WGS sequence"/>
</dbReference>
<gene>
    <name evidence="2" type="ORF">DEBURN_LOCUS8800</name>
</gene>
<name>A0A9N9G911_9GLOM</name>
<organism evidence="2 3">
    <name type="scientific">Diversispora eburnea</name>
    <dbReference type="NCBI Taxonomy" id="1213867"/>
    <lineage>
        <taxon>Eukaryota</taxon>
        <taxon>Fungi</taxon>
        <taxon>Fungi incertae sedis</taxon>
        <taxon>Mucoromycota</taxon>
        <taxon>Glomeromycotina</taxon>
        <taxon>Glomeromycetes</taxon>
        <taxon>Diversisporales</taxon>
        <taxon>Diversisporaceae</taxon>
        <taxon>Diversispora</taxon>
    </lineage>
</organism>
<dbReference type="EMBL" id="CAJVPK010001411">
    <property type="protein sequence ID" value="CAG8585801.1"/>
    <property type="molecule type" value="Genomic_DNA"/>
</dbReference>
<feature type="region of interest" description="Disordered" evidence="1">
    <location>
        <begin position="40"/>
        <end position="65"/>
    </location>
</feature>
<protein>
    <submittedName>
        <fullName evidence="2">10463_t:CDS:1</fullName>
    </submittedName>
</protein>
<evidence type="ECO:0000313" key="3">
    <source>
        <dbReference type="Proteomes" id="UP000789706"/>
    </source>
</evidence>
<comment type="caution">
    <text evidence="2">The sequence shown here is derived from an EMBL/GenBank/DDBJ whole genome shotgun (WGS) entry which is preliminary data.</text>
</comment>